<dbReference type="Pfam" id="PF19952">
    <property type="entry name" value="DUF6414"/>
    <property type="match status" value="1"/>
</dbReference>
<dbReference type="EMBL" id="QOGZ01000092">
    <property type="protein sequence ID" value="RDA29619.1"/>
    <property type="molecule type" value="Genomic_DNA"/>
</dbReference>
<dbReference type="RefSeq" id="WP_021567499.1">
    <property type="nucleotide sequence ID" value="NZ_CP128923.1"/>
</dbReference>
<name>A0A369FK38_ECOLX</name>
<evidence type="ECO:0000313" key="1">
    <source>
        <dbReference type="EMBL" id="RDA29619.1"/>
    </source>
</evidence>
<proteinExistence type="predicted"/>
<gene>
    <name evidence="1" type="ORF">DTL43_27050</name>
</gene>
<dbReference type="Proteomes" id="UP000253687">
    <property type="component" value="Unassembled WGS sequence"/>
</dbReference>
<reference evidence="1 2" key="1">
    <citation type="submission" date="2018-07" db="EMBL/GenBank/DDBJ databases">
        <title>Whole Genome Sequence Analysis of Avian Pathogenic E. coli - An Australian Perspective.</title>
        <authorList>
            <person name="Cummins M.L."/>
            <person name="Reid C.J."/>
            <person name="Roy Chowdhury P."/>
            <person name="Bushell R."/>
            <person name="Esbert N."/>
            <person name="Tivendale K.A."/>
            <person name="Noormohammadi A.H."/>
            <person name="Islam S."/>
            <person name="Marenda M.S."/>
            <person name="Browning G.F."/>
            <person name="Markham P.F."/>
            <person name="Djordjevic S.P."/>
        </authorList>
    </citation>
    <scope>NUCLEOTIDE SEQUENCE [LARGE SCALE GENOMIC DNA]</scope>
    <source>
        <strain evidence="1 2">AVC211</strain>
    </source>
</reference>
<evidence type="ECO:0000313" key="2">
    <source>
        <dbReference type="Proteomes" id="UP000253687"/>
    </source>
</evidence>
<protein>
    <submittedName>
        <fullName evidence="1">Uncharacterized protein</fullName>
    </submittedName>
</protein>
<comment type="caution">
    <text evidence="1">The sequence shown here is derived from an EMBL/GenBank/DDBJ whole genome shotgun (WGS) entry which is preliminary data.</text>
</comment>
<organism evidence="1 2">
    <name type="scientific">Escherichia coli</name>
    <dbReference type="NCBI Taxonomy" id="562"/>
    <lineage>
        <taxon>Bacteria</taxon>
        <taxon>Pseudomonadati</taxon>
        <taxon>Pseudomonadota</taxon>
        <taxon>Gammaproteobacteria</taxon>
        <taxon>Enterobacterales</taxon>
        <taxon>Enterobacteriaceae</taxon>
        <taxon>Escherichia</taxon>
    </lineage>
</organism>
<sequence length="283" mass="31548">MTVSAAQESQTTDSLYDFLYVDNKRASSLLAQMHGPGVITSIRQVTAEVDKSVSDAGFDIKIIKSKLGVEETINYTHEKSYDASWTLPINLLDKLSENDLIKTELNGERLGSTVLSKGHVRIFDISMFQKSVPFVAKMLKAERSKLPPKAKKTNDSIDEIPVSPGVTFGMMKEVLNIVPNTLQVDFINDFGQTIWMTINRDYLTINPDDMVLKYGGSIPGEWYVLGFIDALPEYDQELFDMSVFPSNPLKDGITEMLSGIKELAGRSSTAYGMTPLVIFRKIQ</sequence>
<accession>A0A369FK38</accession>
<dbReference type="AlphaFoldDB" id="A0A369FK38"/>
<dbReference type="InterPro" id="IPR045633">
    <property type="entry name" value="DUF6414"/>
</dbReference>